<comment type="caution">
    <text evidence="2">The sequence shown here is derived from an EMBL/GenBank/DDBJ whole genome shotgun (WGS) entry which is preliminary data.</text>
</comment>
<dbReference type="Pfam" id="PF15461">
    <property type="entry name" value="BCD"/>
    <property type="match status" value="1"/>
</dbReference>
<reference evidence="2 3" key="1">
    <citation type="submission" date="2020-09" db="EMBL/GenBank/DDBJ databases">
        <authorList>
            <person name="Kim M.K."/>
        </authorList>
    </citation>
    <scope>NUCLEOTIDE SEQUENCE [LARGE SCALE GENOMIC DNA]</scope>
    <source>
        <strain evidence="2 3">BT189</strain>
    </source>
</reference>
<comment type="similarity">
    <text evidence="1">Belongs to the Brp/Blh beta-carotene diooxygenase family.</text>
</comment>
<feature type="transmembrane region" description="Helical" evidence="1">
    <location>
        <begin position="101"/>
        <end position="117"/>
    </location>
</feature>
<keyword evidence="1" id="KW-0812">Transmembrane</keyword>
<protein>
    <recommendedName>
        <fullName evidence="1">Probable beta-carotene 15,15'-dioxygenase</fullName>
        <ecNumber evidence="1">1.13.11.63</ecNumber>
    </recommendedName>
</protein>
<feature type="binding site" evidence="1">
    <location>
        <position position="53"/>
    </location>
    <ligand>
        <name>Fe cation</name>
        <dbReference type="ChEBI" id="CHEBI:24875"/>
    </ligand>
</feature>
<keyword evidence="1" id="KW-1133">Transmembrane helix</keyword>
<feature type="transmembrane region" description="Helical" evidence="1">
    <location>
        <begin position="209"/>
        <end position="235"/>
    </location>
</feature>
<dbReference type="Proteomes" id="UP000606003">
    <property type="component" value="Unassembled WGS sequence"/>
</dbReference>
<keyword evidence="1" id="KW-0408">Iron</keyword>
<comment type="function">
    <text evidence="1">Catalyzes the cleavage of beta-carotene at its central double bond (15,15') to yield two molecules of all-trans-retinal.</text>
</comment>
<feature type="transmembrane region" description="Helical" evidence="1">
    <location>
        <begin position="129"/>
        <end position="149"/>
    </location>
</feature>
<accession>A0ABR8JYY0</accession>
<feature type="binding site" evidence="1">
    <location>
        <position position="240"/>
    </location>
    <ligand>
        <name>Fe cation</name>
        <dbReference type="ChEBI" id="CHEBI:24875"/>
    </ligand>
</feature>
<name>A0ABR8JYY0_9BACT</name>
<feature type="transmembrane region" description="Helical" evidence="1">
    <location>
        <begin position="169"/>
        <end position="197"/>
    </location>
</feature>
<dbReference type="EMBL" id="JACXAC010000006">
    <property type="protein sequence ID" value="MBD2724400.1"/>
    <property type="molecule type" value="Genomic_DNA"/>
</dbReference>
<keyword evidence="3" id="KW-1185">Reference proteome</keyword>
<comment type="subcellular location">
    <subcellularLocation>
        <location evidence="1">Cell membrane</location>
        <topology evidence="1">Multi-pass membrane protein</topology>
    </subcellularLocation>
</comment>
<feature type="transmembrane region" description="Helical" evidence="1">
    <location>
        <begin position="273"/>
        <end position="292"/>
    </location>
</feature>
<comment type="catalytic activity">
    <reaction evidence="1">
        <text>all-trans-beta-carotene + O2 = 2 all-trans-retinal</text>
        <dbReference type="Rhea" id="RHEA:32887"/>
        <dbReference type="ChEBI" id="CHEBI:15379"/>
        <dbReference type="ChEBI" id="CHEBI:17579"/>
        <dbReference type="ChEBI" id="CHEBI:17898"/>
        <dbReference type="EC" id="1.13.11.63"/>
    </reaction>
</comment>
<dbReference type="HAMAP" id="MF_02093">
    <property type="entry name" value="Beta_carotene_diox"/>
    <property type="match status" value="1"/>
</dbReference>
<evidence type="ECO:0000256" key="1">
    <source>
        <dbReference type="HAMAP-Rule" id="MF_02093"/>
    </source>
</evidence>
<sequence>MLFAPAPADWLRRRYSYAAVLALTGLGLAFPAAADVLLGLPLAVGMVVLGVAHGACDHWVVPARTPGGSKASGRRYWLRFLTGYLGLAALVGGLWWQWPAATVGVFFVLTVWHWGSADAPTVAEVPRTWWLAHSLLRGLLLFAVPAWRWPAETADVVNGLLTFAGAPALVPAALGGSGAGMGLVVAGGHLALWALYARARRWELLAAELLEVAVLLALFVAVPPRLAVGVYFVFWHSLQHVLRMNRWLGYPAAGPRLALLPQLAFFWRRAAPLLLVSCLGLLGLGYALAGRLPNATAWFSLALVLASVVTLPHALLVTLVMDAPRRPTAG</sequence>
<feature type="binding site" evidence="1">
    <location>
        <position position="236"/>
    </location>
    <ligand>
        <name>Fe cation</name>
        <dbReference type="ChEBI" id="CHEBI:24875"/>
    </ligand>
</feature>
<organism evidence="2 3">
    <name type="scientific">Hymenobacter armeniacus</name>
    <dbReference type="NCBI Taxonomy" id="2771358"/>
    <lineage>
        <taxon>Bacteria</taxon>
        <taxon>Pseudomonadati</taxon>
        <taxon>Bacteroidota</taxon>
        <taxon>Cytophagia</taxon>
        <taxon>Cytophagales</taxon>
        <taxon>Hymenobacteraceae</taxon>
        <taxon>Hymenobacter</taxon>
    </lineage>
</organism>
<evidence type="ECO:0000313" key="2">
    <source>
        <dbReference type="EMBL" id="MBD2724400.1"/>
    </source>
</evidence>
<dbReference type="InterPro" id="IPR022270">
    <property type="entry name" value="Blh_diox"/>
</dbReference>
<keyword evidence="1" id="KW-0223">Dioxygenase</keyword>
<evidence type="ECO:0000313" key="3">
    <source>
        <dbReference type="Proteomes" id="UP000606003"/>
    </source>
</evidence>
<keyword evidence="1" id="KW-0472">Membrane</keyword>
<keyword evidence="1" id="KW-0560">Oxidoreductase</keyword>
<comment type="cofactor">
    <cofactor evidence="1">
        <name>Fe(2+)</name>
        <dbReference type="ChEBI" id="CHEBI:29033"/>
    </cofactor>
</comment>
<gene>
    <name evidence="2" type="ORF">IC234_19895</name>
</gene>
<dbReference type="EC" id="1.13.11.63" evidence="1"/>
<proteinExistence type="inferred from homology"/>
<feature type="transmembrane region" description="Helical" evidence="1">
    <location>
        <begin position="298"/>
        <end position="321"/>
    </location>
</feature>
<dbReference type="NCBIfam" id="TIGR03753">
    <property type="entry name" value="blh_monoox"/>
    <property type="match status" value="1"/>
</dbReference>
<comment type="caution">
    <text evidence="1">Lacks conserved residue(s) required for the propagation of feature annotation.</text>
</comment>
<feature type="binding site" evidence="1">
    <location>
        <position position="113"/>
    </location>
    <ligand>
        <name>Fe cation</name>
        <dbReference type="ChEBI" id="CHEBI:24875"/>
    </ligand>
</feature>
<dbReference type="RefSeq" id="WP_190928129.1">
    <property type="nucleotide sequence ID" value="NZ_JACXAC010000006.1"/>
</dbReference>
<keyword evidence="1" id="KW-1003">Cell membrane</keyword>
<keyword evidence="1" id="KW-0479">Metal-binding</keyword>